<accession>A0A286UEY0</accession>
<feature type="transmembrane region" description="Helical" evidence="9">
    <location>
        <begin position="164"/>
        <end position="188"/>
    </location>
</feature>
<feature type="compositionally biased region" description="Basic and acidic residues" evidence="8">
    <location>
        <begin position="331"/>
        <end position="348"/>
    </location>
</feature>
<feature type="transmembrane region" description="Helical" evidence="9">
    <location>
        <begin position="535"/>
        <end position="554"/>
    </location>
</feature>
<keyword evidence="4 9" id="KW-0812">Transmembrane</keyword>
<evidence type="ECO:0000256" key="6">
    <source>
        <dbReference type="ARBA" id="ARBA00023065"/>
    </source>
</evidence>
<keyword evidence="5 9" id="KW-1133">Transmembrane helix</keyword>
<sequence length="676" mass="75917">MSSILQCLGPHAQQKRMMYDLQQMTEHCWPPTKIEVEFLNEPNNQSLIRAPRISGLTTGSLLPSARFLASSYKNRTRLGGHPPLEVRNALQTRFHSRSNHIINFIPRVHKTNHNLINKRRSEDTLSSLPRRNSLMAYTHQNSNHFGGIGGPGHTSSPARLASNFFNALLATALFRCWHIIIFFVGWATMVTLINEKVTKLSFQSTLLTVIGTVLGFVVSYRTTSSFERYNEGRKLWSQIILSSRTMARAVWFHVPELPPATPDDEAHNRSEEERRSRNLVEKKTVINLIEAFSVAVKHYLRGEEGINYEDLYHLVKFLPSYAFPAGVMPSEHEAAENSRRTQAYREDKIIEEDEEATTTDIRPSITSEREGNGAPRSHSRSRSEGAGHVNLLPPPVTANGNSKPRSRARARSSASANRSVTFQTNADTDVVLLPSSLPPRHSVFDVFPFSLFIKCLERSGKAVEGKKAARLRAKNVLVTRNVPLEVLMYMTSYVSTLSARKAIDVPTTNLLIATVNQLTDALTGLERILTTPIPFSYSMHLWLVAVIYVLALPFQIYTTLGWITIPATGIISFIFFGFLVAGEEIENPFGYDKNDLNMDHFTHNIIRNELRALTAFPPPGPEQWAFSVRNDRLFSTASPSSPISEKHGNAFNNPITPEDWVKRGSQMMKTALAQAI</sequence>
<comment type="subcellular location">
    <subcellularLocation>
        <location evidence="1">Cell membrane</location>
        <topology evidence="1">Multi-pass membrane protein</topology>
    </subcellularLocation>
</comment>
<evidence type="ECO:0000256" key="3">
    <source>
        <dbReference type="ARBA" id="ARBA00022475"/>
    </source>
</evidence>
<dbReference type="InterPro" id="IPR044669">
    <property type="entry name" value="YneE/VCCN1/2-like"/>
</dbReference>
<feature type="transmembrane region" description="Helical" evidence="9">
    <location>
        <begin position="200"/>
        <end position="220"/>
    </location>
</feature>
<dbReference type="Proteomes" id="UP000217199">
    <property type="component" value="Unassembled WGS sequence"/>
</dbReference>
<name>A0A286UEY0_9AGAM</name>
<evidence type="ECO:0000313" key="10">
    <source>
        <dbReference type="EMBL" id="PAV18137.1"/>
    </source>
</evidence>
<dbReference type="InParanoid" id="A0A286UEY0"/>
<dbReference type="GO" id="GO:0005886">
    <property type="term" value="C:plasma membrane"/>
    <property type="evidence" value="ECO:0007669"/>
    <property type="project" value="UniProtKB-SubCell"/>
</dbReference>
<evidence type="ECO:0000313" key="11">
    <source>
        <dbReference type="Proteomes" id="UP000217199"/>
    </source>
</evidence>
<dbReference type="PANTHER" id="PTHR33281:SF19">
    <property type="entry name" value="VOLTAGE-DEPENDENT ANION CHANNEL-FORMING PROTEIN YNEE"/>
    <property type="match status" value="1"/>
</dbReference>
<evidence type="ECO:0000256" key="8">
    <source>
        <dbReference type="SAM" id="MobiDB-lite"/>
    </source>
</evidence>
<evidence type="ECO:0000256" key="5">
    <source>
        <dbReference type="ARBA" id="ARBA00022989"/>
    </source>
</evidence>
<organism evidence="10 11">
    <name type="scientific">Pyrrhoderma noxium</name>
    <dbReference type="NCBI Taxonomy" id="2282107"/>
    <lineage>
        <taxon>Eukaryota</taxon>
        <taxon>Fungi</taxon>
        <taxon>Dikarya</taxon>
        <taxon>Basidiomycota</taxon>
        <taxon>Agaricomycotina</taxon>
        <taxon>Agaricomycetes</taxon>
        <taxon>Hymenochaetales</taxon>
        <taxon>Hymenochaetaceae</taxon>
        <taxon>Pyrrhoderma</taxon>
    </lineage>
</organism>
<protein>
    <submittedName>
        <fullName evidence="10">UPF0187-domain-containing</fullName>
    </submittedName>
</protein>
<keyword evidence="7 9" id="KW-0472">Membrane</keyword>
<proteinExistence type="predicted"/>
<dbReference type="STRING" id="2282107.A0A286UEY0"/>
<reference evidence="10 11" key="1">
    <citation type="journal article" date="2017" name="Mol. Ecol.">
        <title>Comparative and population genomic landscape of Phellinus noxius: A hypervariable fungus causing root rot in trees.</title>
        <authorList>
            <person name="Chung C.L."/>
            <person name="Lee T.J."/>
            <person name="Akiba M."/>
            <person name="Lee H.H."/>
            <person name="Kuo T.H."/>
            <person name="Liu D."/>
            <person name="Ke H.M."/>
            <person name="Yokoi T."/>
            <person name="Roa M.B."/>
            <person name="Lu M.J."/>
            <person name="Chang Y.Y."/>
            <person name="Ann P.J."/>
            <person name="Tsai J.N."/>
            <person name="Chen C.Y."/>
            <person name="Tzean S.S."/>
            <person name="Ota Y."/>
            <person name="Hattori T."/>
            <person name="Sahashi N."/>
            <person name="Liou R.F."/>
            <person name="Kikuchi T."/>
            <person name="Tsai I.J."/>
        </authorList>
    </citation>
    <scope>NUCLEOTIDE SEQUENCE [LARGE SCALE GENOMIC DNA]</scope>
    <source>
        <strain evidence="10 11">FFPRI411160</strain>
    </source>
</reference>
<keyword evidence="3" id="KW-1003">Cell membrane</keyword>
<dbReference type="GO" id="GO:0005254">
    <property type="term" value="F:chloride channel activity"/>
    <property type="evidence" value="ECO:0007669"/>
    <property type="project" value="InterPro"/>
</dbReference>
<comment type="caution">
    <text evidence="10">The sequence shown here is derived from an EMBL/GenBank/DDBJ whole genome shotgun (WGS) entry which is preliminary data.</text>
</comment>
<keyword evidence="6" id="KW-0406">Ion transport</keyword>
<dbReference type="Pfam" id="PF25539">
    <property type="entry name" value="Bestrophin_2"/>
    <property type="match status" value="2"/>
</dbReference>
<gene>
    <name evidence="10" type="ORF">PNOK_0662300</name>
</gene>
<keyword evidence="2" id="KW-0813">Transport</keyword>
<evidence type="ECO:0000256" key="7">
    <source>
        <dbReference type="ARBA" id="ARBA00023136"/>
    </source>
</evidence>
<dbReference type="AlphaFoldDB" id="A0A286UEY0"/>
<evidence type="ECO:0000256" key="1">
    <source>
        <dbReference type="ARBA" id="ARBA00004651"/>
    </source>
</evidence>
<evidence type="ECO:0000256" key="4">
    <source>
        <dbReference type="ARBA" id="ARBA00022692"/>
    </source>
</evidence>
<evidence type="ECO:0000256" key="9">
    <source>
        <dbReference type="SAM" id="Phobius"/>
    </source>
</evidence>
<feature type="transmembrane region" description="Helical" evidence="9">
    <location>
        <begin position="560"/>
        <end position="581"/>
    </location>
</feature>
<dbReference type="OrthoDB" id="1368at2759"/>
<feature type="region of interest" description="Disordered" evidence="8">
    <location>
        <begin position="331"/>
        <end position="421"/>
    </location>
</feature>
<keyword evidence="11" id="KW-1185">Reference proteome</keyword>
<dbReference type="PANTHER" id="PTHR33281">
    <property type="entry name" value="UPF0187 PROTEIN YNEE"/>
    <property type="match status" value="1"/>
</dbReference>
<dbReference type="EMBL" id="NBII01000006">
    <property type="protein sequence ID" value="PAV18137.1"/>
    <property type="molecule type" value="Genomic_DNA"/>
</dbReference>
<evidence type="ECO:0000256" key="2">
    <source>
        <dbReference type="ARBA" id="ARBA00022448"/>
    </source>
</evidence>